<evidence type="ECO:0000313" key="3">
    <source>
        <dbReference type="EMBL" id="KAF1833519.1"/>
    </source>
</evidence>
<dbReference type="GO" id="GO:0034551">
    <property type="term" value="P:mitochondrial respiratory chain complex III assembly"/>
    <property type="evidence" value="ECO:0007669"/>
    <property type="project" value="TreeGrafter"/>
</dbReference>
<dbReference type="Proteomes" id="UP000800040">
    <property type="component" value="Unassembled WGS sequence"/>
</dbReference>
<sequence length="284" mass="32122">MASNYSCIACSRALARSSFARVQRTNQASLRTNRASLRQAQRSLSTTAGIAAGDKVREKAPLTTDTYTAYGATLNLINECARPGGYTIPQALEKKGEIPVDENGVHVGVGEGWWYEALGLTPTFFNWSQITFLHMYMLQVRFRMLPQTHAPIWIQHLTNNAFWAAEDRLVVWHKFNTESMRQKKLKELFAQWRAVLLSYDEGLVKGDAMMAAAIWRNVLGAKDDVDFEKLAQIVGYMRRELKRLENATDEEVIQGDWTFSGVPGEEANLVRMPSRLMLSETVKI</sequence>
<dbReference type="InterPro" id="IPR007129">
    <property type="entry name" value="Ubiqinol_cyt_c_chaperone_CPB3"/>
</dbReference>
<organism evidence="3 4">
    <name type="scientific">Decorospora gaudefroyi</name>
    <dbReference type="NCBI Taxonomy" id="184978"/>
    <lineage>
        <taxon>Eukaryota</taxon>
        <taxon>Fungi</taxon>
        <taxon>Dikarya</taxon>
        <taxon>Ascomycota</taxon>
        <taxon>Pezizomycotina</taxon>
        <taxon>Dothideomycetes</taxon>
        <taxon>Pleosporomycetidae</taxon>
        <taxon>Pleosporales</taxon>
        <taxon>Pleosporineae</taxon>
        <taxon>Pleosporaceae</taxon>
        <taxon>Decorospora</taxon>
    </lineage>
</organism>
<dbReference type="PANTHER" id="PTHR12184:SF1">
    <property type="entry name" value="UBIQUINOL-CYTOCHROME-C REDUCTASE COMPLEX ASSEMBLY FACTOR 1"/>
    <property type="match status" value="1"/>
</dbReference>
<evidence type="ECO:0000259" key="2">
    <source>
        <dbReference type="Pfam" id="PF03981"/>
    </source>
</evidence>
<dbReference type="Pfam" id="PF03981">
    <property type="entry name" value="Ubiq_cyt_C_chap"/>
    <property type="match status" value="1"/>
</dbReference>
<name>A0A6A5KAE3_9PLEO</name>
<gene>
    <name evidence="3" type="ORF">BDW02DRAFT_569960</name>
</gene>
<dbReference type="InterPro" id="IPR021150">
    <property type="entry name" value="Ubiq_cyt_c_chap"/>
</dbReference>
<evidence type="ECO:0000313" key="4">
    <source>
        <dbReference type="Proteomes" id="UP000800040"/>
    </source>
</evidence>
<dbReference type="EMBL" id="ML975317">
    <property type="protein sequence ID" value="KAF1833519.1"/>
    <property type="molecule type" value="Genomic_DNA"/>
</dbReference>
<comment type="similarity">
    <text evidence="1">Belongs to the CBP3 family.</text>
</comment>
<keyword evidence="4" id="KW-1185">Reference proteome</keyword>
<reference evidence="3" key="1">
    <citation type="submission" date="2020-01" db="EMBL/GenBank/DDBJ databases">
        <authorList>
            <consortium name="DOE Joint Genome Institute"/>
            <person name="Haridas S."/>
            <person name="Albert R."/>
            <person name="Binder M."/>
            <person name="Bloem J."/>
            <person name="Labutti K."/>
            <person name="Salamov A."/>
            <person name="Andreopoulos B."/>
            <person name="Baker S.E."/>
            <person name="Barry K."/>
            <person name="Bills G."/>
            <person name="Bluhm B.H."/>
            <person name="Cannon C."/>
            <person name="Castanera R."/>
            <person name="Culley D.E."/>
            <person name="Daum C."/>
            <person name="Ezra D."/>
            <person name="Gonzalez J.B."/>
            <person name="Henrissat B."/>
            <person name="Kuo A."/>
            <person name="Liang C."/>
            <person name="Lipzen A."/>
            <person name="Lutzoni F."/>
            <person name="Magnuson J."/>
            <person name="Mondo S."/>
            <person name="Nolan M."/>
            <person name="Ohm R."/>
            <person name="Pangilinan J."/>
            <person name="Park H.-J."/>
            <person name="Ramirez L."/>
            <person name="Alfaro M."/>
            <person name="Sun H."/>
            <person name="Tritt A."/>
            <person name="Yoshinaga Y."/>
            <person name="Zwiers L.-H."/>
            <person name="Turgeon B.G."/>
            <person name="Goodwin S.B."/>
            <person name="Spatafora J.W."/>
            <person name="Crous P.W."/>
            <person name="Grigoriev I.V."/>
        </authorList>
    </citation>
    <scope>NUCLEOTIDE SEQUENCE</scope>
    <source>
        <strain evidence="3">P77</strain>
    </source>
</reference>
<evidence type="ECO:0000256" key="1">
    <source>
        <dbReference type="ARBA" id="ARBA00006407"/>
    </source>
</evidence>
<dbReference type="AlphaFoldDB" id="A0A6A5KAE3"/>
<dbReference type="OrthoDB" id="10253878at2759"/>
<protein>
    <submittedName>
        <fullName evidence="3">Ubiquinol cytochrome-c reductase assembly protein Cbp3</fullName>
    </submittedName>
</protein>
<accession>A0A6A5KAE3</accession>
<proteinExistence type="inferred from homology"/>
<feature type="domain" description="Ubiquinol-cytochrome c chaperone" evidence="2">
    <location>
        <begin position="116"/>
        <end position="259"/>
    </location>
</feature>
<dbReference type="GO" id="GO:0005739">
    <property type="term" value="C:mitochondrion"/>
    <property type="evidence" value="ECO:0007669"/>
    <property type="project" value="TreeGrafter"/>
</dbReference>
<dbReference type="PANTHER" id="PTHR12184">
    <property type="entry name" value="UBIQUINOL-CYTOCHROME C REDUCTASE COMPLEX ASSEMBLY FACTOR 1 FAMILY MEMBER"/>
    <property type="match status" value="1"/>
</dbReference>